<dbReference type="GO" id="GO:0016491">
    <property type="term" value="F:oxidoreductase activity"/>
    <property type="evidence" value="ECO:0007669"/>
    <property type="project" value="InterPro"/>
</dbReference>
<dbReference type="Pfam" id="PF00578">
    <property type="entry name" value="AhpC-TSA"/>
    <property type="match status" value="1"/>
</dbReference>
<dbReference type="PANTHER" id="PTHR42852:SF13">
    <property type="entry name" value="PROTEIN DIPZ"/>
    <property type="match status" value="1"/>
</dbReference>
<protein>
    <recommendedName>
        <fullName evidence="1">Thioredoxin domain-containing protein</fullName>
    </recommendedName>
</protein>
<dbReference type="SUPFAM" id="SSF52833">
    <property type="entry name" value="Thioredoxin-like"/>
    <property type="match status" value="1"/>
</dbReference>
<evidence type="ECO:0000313" key="2">
    <source>
        <dbReference type="EMBL" id="SVD99351.1"/>
    </source>
</evidence>
<proteinExistence type="predicted"/>
<dbReference type="PANTHER" id="PTHR42852">
    <property type="entry name" value="THIOL:DISULFIDE INTERCHANGE PROTEIN DSBE"/>
    <property type="match status" value="1"/>
</dbReference>
<reference evidence="2" key="1">
    <citation type="submission" date="2018-05" db="EMBL/GenBank/DDBJ databases">
        <authorList>
            <person name="Lanie J.A."/>
            <person name="Ng W.-L."/>
            <person name="Kazmierczak K.M."/>
            <person name="Andrzejewski T.M."/>
            <person name="Davidsen T.M."/>
            <person name="Wayne K.J."/>
            <person name="Tettelin H."/>
            <person name="Glass J.I."/>
            <person name="Rusch D."/>
            <person name="Podicherti R."/>
            <person name="Tsui H.-C.T."/>
            <person name="Winkler M.E."/>
        </authorList>
    </citation>
    <scope>NUCLEOTIDE SEQUENCE</scope>
</reference>
<dbReference type="CDD" id="cd02966">
    <property type="entry name" value="TlpA_like_family"/>
    <property type="match status" value="1"/>
</dbReference>
<feature type="domain" description="Thioredoxin" evidence="1">
    <location>
        <begin position="20"/>
        <end position="176"/>
    </location>
</feature>
<sequence>MVFVTCFLIPLWSQNFDDSLPLGKVVNEWKVADWFNSKPLKLKDLRGKVVLVRWWTGPHCRFCIASSASLNQFHSEFEKEGLQVVAFYHHKSNEPLSKEKVFLNIESLGFDFPVAIDHEWRTLNDWWLKAGMRRFTSVTFLLDRKGIIRHIHPGGQYKKGDKSYKKMKEMIGKLLAEKV</sequence>
<dbReference type="InterPro" id="IPR000866">
    <property type="entry name" value="AhpC/TSA"/>
</dbReference>
<gene>
    <name evidence="2" type="ORF">METZ01_LOCUS452205</name>
</gene>
<dbReference type="InterPro" id="IPR050553">
    <property type="entry name" value="Thioredoxin_ResA/DsbE_sf"/>
</dbReference>
<evidence type="ECO:0000259" key="1">
    <source>
        <dbReference type="PROSITE" id="PS51352"/>
    </source>
</evidence>
<dbReference type="InterPro" id="IPR013766">
    <property type="entry name" value="Thioredoxin_domain"/>
</dbReference>
<dbReference type="EMBL" id="UINC01186902">
    <property type="protein sequence ID" value="SVD99351.1"/>
    <property type="molecule type" value="Genomic_DNA"/>
</dbReference>
<dbReference type="AlphaFoldDB" id="A0A382ZVA6"/>
<organism evidence="2">
    <name type="scientific">marine metagenome</name>
    <dbReference type="NCBI Taxonomy" id="408172"/>
    <lineage>
        <taxon>unclassified sequences</taxon>
        <taxon>metagenomes</taxon>
        <taxon>ecological metagenomes</taxon>
    </lineage>
</organism>
<name>A0A382ZVA6_9ZZZZ</name>
<dbReference type="InterPro" id="IPR036249">
    <property type="entry name" value="Thioredoxin-like_sf"/>
</dbReference>
<accession>A0A382ZVA6</accession>
<dbReference type="GO" id="GO:0016209">
    <property type="term" value="F:antioxidant activity"/>
    <property type="evidence" value="ECO:0007669"/>
    <property type="project" value="InterPro"/>
</dbReference>
<dbReference type="PROSITE" id="PS51352">
    <property type="entry name" value="THIOREDOXIN_2"/>
    <property type="match status" value="1"/>
</dbReference>
<dbReference type="Gene3D" id="3.40.30.10">
    <property type="entry name" value="Glutaredoxin"/>
    <property type="match status" value="1"/>
</dbReference>